<dbReference type="Gene3D" id="3.40.50.300">
    <property type="entry name" value="P-loop containing nucleotide triphosphate hydrolases"/>
    <property type="match status" value="2"/>
</dbReference>
<dbReference type="InterPro" id="IPR050319">
    <property type="entry name" value="ABC_transp_ATP-bind"/>
</dbReference>
<feature type="domain" description="ABC transporter" evidence="5">
    <location>
        <begin position="5"/>
        <end position="249"/>
    </location>
</feature>
<evidence type="ECO:0000259" key="5">
    <source>
        <dbReference type="PROSITE" id="PS50893"/>
    </source>
</evidence>
<dbReference type="SUPFAM" id="SSF52540">
    <property type="entry name" value="P-loop containing nucleoside triphosphate hydrolases"/>
    <property type="match status" value="2"/>
</dbReference>
<evidence type="ECO:0000256" key="4">
    <source>
        <dbReference type="ARBA" id="ARBA00022840"/>
    </source>
</evidence>
<evidence type="ECO:0000256" key="2">
    <source>
        <dbReference type="ARBA" id="ARBA00022448"/>
    </source>
</evidence>
<name>A0A3S9PW40_9ACTO</name>
<dbReference type="AlphaFoldDB" id="A0A3S9PW40"/>
<dbReference type="Proteomes" id="UP000280344">
    <property type="component" value="Chromosome"/>
</dbReference>
<feature type="domain" description="ABC transporter" evidence="5">
    <location>
        <begin position="268"/>
        <end position="517"/>
    </location>
</feature>
<dbReference type="RefSeq" id="WP_126703375.1">
    <property type="nucleotide sequence ID" value="NZ_CP034593.1"/>
</dbReference>
<dbReference type="EMBL" id="CP034593">
    <property type="protein sequence ID" value="AZQ76567.1"/>
    <property type="molecule type" value="Genomic_DNA"/>
</dbReference>
<keyword evidence="3" id="KW-0547">Nucleotide-binding</keyword>
<dbReference type="PROSITE" id="PS50893">
    <property type="entry name" value="ABC_TRANSPORTER_2"/>
    <property type="match status" value="2"/>
</dbReference>
<dbReference type="OrthoDB" id="4008250at2"/>
<sequence>MMEPIYSVSDLSVSFDRQVVNKVSFDLVPGRCLALVGESGSGKSVTARSLLGLAGTGSSVTGSLRLNDQEMIDAKNRTWTKARGRDIGLVLQDALVSLDPLRPIGREVGDALRLSTDTKPADIPLRTVELLTKVGLDDPQHRARQRSEQLSGGQRQRALIAAAIAADPPIIIADEPTTALDRTVQRHIVDLLGSLRDEGKALLLITHDLSIVEQIADDVSVMMDGEIVESGPASRVLTAPEHRKTRQLIESVPMRATRPARAPAKAVLQGTNLVRIFPGKGSLPDRHAVDGVSVALEKGETLGLVGASGSGKTTLARLLLGLDTPTRGEVTLLGEPWSDIPEQERRQRRSKISIIYQDALSSFDPRTRVGSILADAVSLGGEPSWKRASEATKEKVYGLLDDVGLAHETVHRRPLHLSGGMRQRVAIARALATEPEILVSDEPVSSLDVTVQAEILDLLDELQQSRGLTQLFISHDLGVIGQVADRIAVMAEGKIVEIGNRDEVLDNPSHEVTRTLIGDLDSGA</sequence>
<dbReference type="KEGG" id="flh:EJ997_03590"/>
<dbReference type="PROSITE" id="PS00211">
    <property type="entry name" value="ABC_TRANSPORTER_1"/>
    <property type="match status" value="2"/>
</dbReference>
<keyword evidence="4 6" id="KW-0067">ATP-binding</keyword>
<dbReference type="Pfam" id="PF00005">
    <property type="entry name" value="ABC_tran"/>
    <property type="match status" value="2"/>
</dbReference>
<dbReference type="GO" id="GO:0005524">
    <property type="term" value="F:ATP binding"/>
    <property type="evidence" value="ECO:0007669"/>
    <property type="project" value="UniProtKB-KW"/>
</dbReference>
<dbReference type="InterPro" id="IPR003439">
    <property type="entry name" value="ABC_transporter-like_ATP-bd"/>
</dbReference>
<comment type="similarity">
    <text evidence="1">Belongs to the ABC transporter superfamily.</text>
</comment>
<organism evidence="6 7">
    <name type="scientific">Flaviflexus ciconiae</name>
    <dbReference type="NCBI Taxonomy" id="2496867"/>
    <lineage>
        <taxon>Bacteria</taxon>
        <taxon>Bacillati</taxon>
        <taxon>Actinomycetota</taxon>
        <taxon>Actinomycetes</taxon>
        <taxon>Actinomycetales</taxon>
        <taxon>Actinomycetaceae</taxon>
        <taxon>Flaviflexus</taxon>
    </lineage>
</organism>
<reference evidence="6 7" key="1">
    <citation type="submission" date="2018-12" db="EMBL/GenBank/DDBJ databases">
        <title>Complete genome sequence of Flaviflexus sp. H23T48.</title>
        <authorList>
            <person name="Bae J.-W."/>
            <person name="Lee J.-Y."/>
        </authorList>
    </citation>
    <scope>NUCLEOTIDE SEQUENCE [LARGE SCALE GENOMIC DNA]</scope>
    <source>
        <strain evidence="6 7">H23T48</strain>
    </source>
</reference>
<dbReference type="CDD" id="cd03257">
    <property type="entry name" value="ABC_NikE_OppD_transporters"/>
    <property type="match status" value="1"/>
</dbReference>
<dbReference type="NCBIfam" id="NF007739">
    <property type="entry name" value="PRK10419.1"/>
    <property type="match status" value="2"/>
</dbReference>
<accession>A0A3S9PW40</accession>
<evidence type="ECO:0000313" key="6">
    <source>
        <dbReference type="EMBL" id="AZQ76567.1"/>
    </source>
</evidence>
<dbReference type="SMART" id="SM00382">
    <property type="entry name" value="AAA"/>
    <property type="match status" value="2"/>
</dbReference>
<protein>
    <submittedName>
        <fullName evidence="6">ABC transporter ATP-binding protein</fullName>
    </submittedName>
</protein>
<evidence type="ECO:0000256" key="3">
    <source>
        <dbReference type="ARBA" id="ARBA00022741"/>
    </source>
</evidence>
<proteinExistence type="inferred from homology"/>
<dbReference type="InterPro" id="IPR017871">
    <property type="entry name" value="ABC_transporter-like_CS"/>
</dbReference>
<evidence type="ECO:0000313" key="7">
    <source>
        <dbReference type="Proteomes" id="UP000280344"/>
    </source>
</evidence>
<dbReference type="InterPro" id="IPR003593">
    <property type="entry name" value="AAA+_ATPase"/>
</dbReference>
<dbReference type="PANTHER" id="PTHR43776">
    <property type="entry name" value="TRANSPORT ATP-BINDING PROTEIN"/>
    <property type="match status" value="1"/>
</dbReference>
<dbReference type="GO" id="GO:0016887">
    <property type="term" value="F:ATP hydrolysis activity"/>
    <property type="evidence" value="ECO:0007669"/>
    <property type="project" value="InterPro"/>
</dbReference>
<dbReference type="GO" id="GO:0055085">
    <property type="term" value="P:transmembrane transport"/>
    <property type="evidence" value="ECO:0007669"/>
    <property type="project" value="UniProtKB-ARBA"/>
</dbReference>
<keyword evidence="7" id="KW-1185">Reference proteome</keyword>
<dbReference type="InterPro" id="IPR027417">
    <property type="entry name" value="P-loop_NTPase"/>
</dbReference>
<keyword evidence="2" id="KW-0813">Transport</keyword>
<dbReference type="PANTHER" id="PTHR43776:SF7">
    <property type="entry name" value="D,D-DIPEPTIDE TRANSPORT ATP-BINDING PROTEIN DDPF-RELATED"/>
    <property type="match status" value="1"/>
</dbReference>
<evidence type="ECO:0000256" key="1">
    <source>
        <dbReference type="ARBA" id="ARBA00005417"/>
    </source>
</evidence>
<gene>
    <name evidence="6" type="ORF">EJ997_03590</name>
</gene>